<accession>A0A7X2NTY3</accession>
<feature type="binding site" description="via carbamate group" evidence="1">
    <location>
        <position position="157"/>
    </location>
    <ligand>
        <name>Zn(2+)</name>
        <dbReference type="ChEBI" id="CHEBI:29105"/>
        <label>2</label>
    </ligand>
</feature>
<dbReference type="GO" id="GO:0016810">
    <property type="term" value="F:hydrolase activity, acting on carbon-nitrogen (but not peptide) bonds"/>
    <property type="evidence" value="ECO:0007669"/>
    <property type="project" value="InterPro"/>
</dbReference>
<dbReference type="PIRSF" id="PIRSF039004">
    <property type="entry name" value="ADE_EF_0837"/>
    <property type="match status" value="1"/>
</dbReference>
<dbReference type="SUPFAM" id="SSF51338">
    <property type="entry name" value="Composite domain of metallo-dependent hydrolases"/>
    <property type="match status" value="1"/>
</dbReference>
<dbReference type="SUPFAM" id="SSF51556">
    <property type="entry name" value="Metallo-dependent hydrolases"/>
    <property type="match status" value="1"/>
</dbReference>
<dbReference type="Proteomes" id="UP000461880">
    <property type="component" value="Unassembled WGS sequence"/>
</dbReference>
<gene>
    <name evidence="4" type="ORF">FYJ51_10045</name>
</gene>
<feature type="binding site" evidence="1">
    <location>
        <position position="63"/>
    </location>
    <ligand>
        <name>Zn(2+)</name>
        <dbReference type="ChEBI" id="CHEBI:29105"/>
        <label>1</label>
    </ligand>
</feature>
<dbReference type="GO" id="GO:0046872">
    <property type="term" value="F:metal ion binding"/>
    <property type="evidence" value="ECO:0007669"/>
    <property type="project" value="UniProtKB-KW"/>
</dbReference>
<dbReference type="RefSeq" id="WP_105302631.1">
    <property type="nucleotide sequence ID" value="NZ_JAQXPC010000021.1"/>
</dbReference>
<dbReference type="PANTHER" id="PTHR42717">
    <property type="entry name" value="DIHYDROOROTASE-RELATED"/>
    <property type="match status" value="1"/>
</dbReference>
<keyword evidence="1" id="KW-0479">Metal-binding</keyword>
<keyword evidence="4" id="KW-0378">Hydrolase</keyword>
<feature type="modified residue" description="N6-carboxylysine" evidence="2">
    <location>
        <position position="157"/>
    </location>
</feature>
<feature type="binding site" evidence="1">
    <location>
        <position position="213"/>
    </location>
    <ligand>
        <name>Zn(2+)</name>
        <dbReference type="ChEBI" id="CHEBI:29105"/>
        <label>2</label>
    </ligand>
</feature>
<dbReference type="GO" id="GO:0019213">
    <property type="term" value="F:deacetylase activity"/>
    <property type="evidence" value="ECO:0007669"/>
    <property type="project" value="InterPro"/>
</dbReference>
<reference evidence="4 5" key="1">
    <citation type="submission" date="2019-08" db="EMBL/GenBank/DDBJ databases">
        <title>In-depth cultivation of the pig gut microbiome towards novel bacterial diversity and tailored functional studies.</title>
        <authorList>
            <person name="Wylensek D."/>
            <person name="Hitch T.C.A."/>
            <person name="Clavel T."/>
        </authorList>
    </citation>
    <scope>NUCLEOTIDE SEQUENCE [LARGE SCALE GENOMIC DNA]</scope>
    <source>
        <strain evidence="4 5">Oil+RF-744-GAM-WT-6</strain>
    </source>
</reference>
<name>A0A7X2NTY3_9FIRM</name>
<dbReference type="AlphaFoldDB" id="A0A7X2NTY3"/>
<sequence length="372" mass="40998">MKSVLVKNGRLMVDTKNDHILDGDILIRNGVIEEISKQIDETRAETVIDAQSNFVSPGFIDIHTHCYPIGKLGMDPDTLGIQRWSSTIFDAGTAGPETFEDFKTNYIDKAKTKVFSLLNLSKRGIEVGHELDSLEKLDPDGVRKLVKKYPDTIVGLKARASQSVVGKMGITPIRLTADLAHELGIPVLVHVGHYPPALTEVLDCLQSGDSITHAYHGKPGGLIQNGQILPEAVAARKRGVKFDVGHGEESFCFSTYQKALELGFDCDTISSDLHKRNYNGPVYSNVLCVSKLINCGETLSLAVDKVTRAPAENFHLRNLGVLKQGYVGDVFIFRYADCSEDVLDSMGNKLHMYKKIEPMNLIISRGEESEIL</sequence>
<evidence type="ECO:0000313" key="4">
    <source>
        <dbReference type="EMBL" id="MSS59236.1"/>
    </source>
</evidence>
<dbReference type="InterPro" id="IPR032466">
    <property type="entry name" value="Metal_Hydrolase"/>
</dbReference>
<dbReference type="PANTHER" id="PTHR42717:SF1">
    <property type="entry name" value="IMIDAZOLONEPROPIONASE AND RELATED AMIDOHYDROLASES"/>
    <property type="match status" value="1"/>
</dbReference>
<protein>
    <submittedName>
        <fullName evidence="4">Amidohydrolase/deacetylase family metallohydrolase</fullName>
    </submittedName>
</protein>
<dbReference type="Gene3D" id="2.30.40.10">
    <property type="entry name" value="Urease, subunit C, domain 1"/>
    <property type="match status" value="1"/>
</dbReference>
<keyword evidence="5" id="KW-1185">Reference proteome</keyword>
<organism evidence="4 5">
    <name type="scientific">Stecheria intestinalis</name>
    <dbReference type="NCBI Taxonomy" id="2606630"/>
    <lineage>
        <taxon>Bacteria</taxon>
        <taxon>Bacillati</taxon>
        <taxon>Bacillota</taxon>
        <taxon>Erysipelotrichia</taxon>
        <taxon>Erysipelotrichales</taxon>
        <taxon>Erysipelotrichaceae</taxon>
        <taxon>Stecheria</taxon>
    </lineage>
</organism>
<evidence type="ECO:0000256" key="1">
    <source>
        <dbReference type="PIRSR" id="PIRSR039004-1"/>
    </source>
</evidence>
<dbReference type="EMBL" id="VUMN01000026">
    <property type="protein sequence ID" value="MSS59236.1"/>
    <property type="molecule type" value="Genomic_DNA"/>
</dbReference>
<feature type="binding site" evidence="1">
    <location>
        <position position="190"/>
    </location>
    <ligand>
        <name>Zn(2+)</name>
        <dbReference type="ChEBI" id="CHEBI:29105"/>
        <label>2</label>
    </ligand>
</feature>
<dbReference type="InterPro" id="IPR011059">
    <property type="entry name" value="Metal-dep_hydrolase_composite"/>
</dbReference>
<evidence type="ECO:0000256" key="3">
    <source>
        <dbReference type="PIRSR" id="PIRSR039004-3"/>
    </source>
</evidence>
<evidence type="ECO:0000313" key="5">
    <source>
        <dbReference type="Proteomes" id="UP000461880"/>
    </source>
</evidence>
<feature type="binding site" description="via carbamate group" evidence="1">
    <location>
        <position position="157"/>
    </location>
    <ligand>
        <name>Zn(2+)</name>
        <dbReference type="ChEBI" id="CHEBI:29105"/>
        <label>1</label>
    </ligand>
</feature>
<dbReference type="InterPro" id="IPR020043">
    <property type="entry name" value="Deacetylase_Atu3266-like"/>
</dbReference>
<feature type="binding site" evidence="1">
    <location>
        <position position="272"/>
    </location>
    <ligand>
        <name>Zn(2+)</name>
        <dbReference type="ChEBI" id="CHEBI:29105"/>
        <label>1</label>
    </ligand>
</feature>
<keyword evidence="1" id="KW-0862">Zinc</keyword>
<feature type="binding site" evidence="1">
    <location>
        <position position="65"/>
    </location>
    <ligand>
        <name>Zn(2+)</name>
        <dbReference type="ChEBI" id="CHEBI:29105"/>
        <label>1</label>
    </ligand>
</feature>
<proteinExistence type="predicted"/>
<dbReference type="Gene3D" id="3.20.20.140">
    <property type="entry name" value="Metal-dependent hydrolases"/>
    <property type="match status" value="1"/>
</dbReference>
<evidence type="ECO:0000256" key="2">
    <source>
        <dbReference type="PIRSR" id="PIRSR039004-2"/>
    </source>
</evidence>
<comment type="caution">
    <text evidence="4">The sequence shown here is derived from an EMBL/GenBank/DDBJ whole genome shotgun (WGS) entry which is preliminary data.</text>
</comment>
<feature type="site" description="Transition state stabilizer" evidence="3">
    <location>
        <position position="159"/>
    </location>
</feature>